<evidence type="ECO:0000313" key="3">
    <source>
        <dbReference type="Proteomes" id="UP000007502"/>
    </source>
</evidence>
<proteinExistence type="predicted"/>
<evidence type="ECO:0000256" key="1">
    <source>
        <dbReference type="SAM" id="MobiDB-lite"/>
    </source>
</evidence>
<dbReference type="RefSeq" id="YP_004251009.1">
    <property type="nucleotide sequence ID" value="NC_015157.1"/>
</dbReference>
<dbReference type="KEGG" id="vg:10228547"/>
<organism evidence="2 3">
    <name type="scientific">Vibrio phage ICP1</name>
    <dbReference type="NCBI Taxonomy" id="979525"/>
    <lineage>
        <taxon>Viruses</taxon>
        <taxon>Duplodnaviria</taxon>
        <taxon>Heunggongvirae</taxon>
        <taxon>Uroviricota</taxon>
        <taxon>Caudoviricetes</taxon>
        <taxon>Mohonavirus</taxon>
        <taxon>Mohonavirus ICP1</taxon>
    </lineage>
</organism>
<sequence length="388" mass="42454">MNVDYGNAFGGVNLPQNPQSGGNGGGSNRPPVDYDKVNTAILQAHGGVGKQLRIGVITNIYDLGTQAQDEVTMPVTDKDYSKHEWRLEMKEDNSGQKDPTASLAKRKVKGVLQDVLLYTPPPVKQIAMTIDLPEVMFDYSVYSGGEASIKPYRIILGKEGFIPKGKVELAGTYNLIAKPFKLSHTNVNRGIEGAKPHYAMAKISQIYKLADWVGVLGADENFHAQEVGKLIGKAVMVEVEVQQQKWQAKDGSGERSKLVVDAKLASKLGPRDVPFYESELKPKLTQDLFGFVRFDAENDEETLKKINAAVINTMKLSPEFESSVLKSQLEKLGKLGDSSAPVVNNSPQKASQVAYTPPPQESVTPVEHEVQAPVYNEQGIDLDDSIPF</sequence>
<evidence type="ECO:0000313" key="2">
    <source>
        <dbReference type="EMBL" id="ADX87884.1"/>
    </source>
</evidence>
<protein>
    <submittedName>
        <fullName evidence="2">Uncharacterized protein ORF68</fullName>
    </submittedName>
</protein>
<accession>F1D190</accession>
<feature type="region of interest" description="Disordered" evidence="1">
    <location>
        <begin position="9"/>
        <end position="32"/>
    </location>
</feature>
<gene>
    <name evidence="2" type="primary">ORF68</name>
</gene>
<keyword evidence="3" id="KW-1185">Reference proteome</keyword>
<dbReference type="Proteomes" id="UP000007502">
    <property type="component" value="Segment"/>
</dbReference>
<feature type="region of interest" description="Disordered" evidence="1">
    <location>
        <begin position="336"/>
        <end position="367"/>
    </location>
</feature>
<dbReference type="OrthoDB" id="12997at10239"/>
<reference evidence="2 3" key="1">
    <citation type="journal article" date="2011" name="MBio">
        <title>Evidence of a dominant lineage of Vibrio cholerae-specific lytic bacteriophages shed by cholera patients over a 10-year period in Dhaka, Bangladesh.</title>
        <authorList>
            <person name="Seed K.D."/>
            <person name="Bodi K.L."/>
            <person name="Kropinski A.M."/>
            <person name="Ackermann H.W."/>
            <person name="Calderwood S.B."/>
            <person name="Qadri F."/>
            <person name="Camilli A."/>
        </authorList>
    </citation>
    <scope>NUCLEOTIDE SEQUENCE [LARGE SCALE GENOMIC DNA]</scope>
</reference>
<feature type="compositionally biased region" description="Polar residues" evidence="1">
    <location>
        <begin position="341"/>
        <end position="354"/>
    </location>
</feature>
<dbReference type="GeneID" id="10228547"/>
<dbReference type="EMBL" id="HQ641347">
    <property type="protein sequence ID" value="ADX87884.1"/>
    <property type="molecule type" value="Genomic_DNA"/>
</dbReference>
<name>F1D190_9CAUD</name>